<keyword evidence="2" id="KW-0732">Signal</keyword>
<reference evidence="4 5" key="1">
    <citation type="submission" date="2024-06" db="EMBL/GenBank/DDBJ databases">
        <title>Draft genome sequence of Geodermatophilus badlandi, a novel member of the Geodermatophilaceae isolated from badland sedimentary rocks in the Red desert, Wyoming, USA.</title>
        <authorList>
            <person name="Ben Tekaya S."/>
            <person name="Nouioui I."/>
            <person name="Flores G.M."/>
            <person name="Shaal M.N."/>
            <person name="Bredoire F."/>
            <person name="Basile F."/>
            <person name="Van Diepen L."/>
            <person name="Ward N.L."/>
        </authorList>
    </citation>
    <scope>NUCLEOTIDE SEQUENCE [LARGE SCALE GENOMIC DNA]</scope>
    <source>
        <strain evidence="4 5">WL48A</strain>
    </source>
</reference>
<feature type="signal peptide" evidence="2">
    <location>
        <begin position="1"/>
        <end position="21"/>
    </location>
</feature>
<keyword evidence="1" id="KW-0812">Transmembrane</keyword>
<feature type="domain" description="Beta-lactamase-related" evidence="3">
    <location>
        <begin position="34"/>
        <end position="347"/>
    </location>
</feature>
<evidence type="ECO:0000313" key="4">
    <source>
        <dbReference type="EMBL" id="MEX5719571.1"/>
    </source>
</evidence>
<dbReference type="EC" id="3.-.-.-" evidence="4"/>
<dbReference type="InterPro" id="IPR001466">
    <property type="entry name" value="Beta-lactam-related"/>
</dbReference>
<keyword evidence="1" id="KW-1133">Transmembrane helix</keyword>
<sequence>MSAALVLAAALALLGPAGIPASTTPRSPTSPIDGFVTAWMRANRVPGLSLAITHGDDVVHLRGYGQAGQDRPVTPDTPFFLASLSKSFTAVSVLQLVEAGRVELDAPVERYVPGFTVADRAAGRHITVRHLLNHTSGMADAGFPDVRLPQPESIEEAVAALRDARTVSRPGTQFHYFERNYAVLARLVEAVTGRPFGDHLREHVLAPLAMTHSTAVVGSTEARGVAPDLAQGHVLAFGVPVPRDELDGYVGGSAGVLSTARDIANWLVVQQNDGRFGGRSLLGARWLRLTHTPPPGVAGSYAMGWTLDPGPPAVLSHTGVLSTFHAAQVLLPDSGYAFAVLAGTNHALTGWADLERGLIRHLTAGEVPEPGFGVGDLGVLLAALVIPVAAVGLTGVRRSPGWARRHGRRRWRAGLGIGWPLLPTVLALSTSSLVDRFSGRVFGWYRLVLAMPDVIAVLGVSGMAGLAVALSRAVALTRVRRAT</sequence>
<dbReference type="SUPFAM" id="SSF56601">
    <property type="entry name" value="beta-lactamase/transpeptidase-like"/>
    <property type="match status" value="1"/>
</dbReference>
<dbReference type="InterPro" id="IPR012338">
    <property type="entry name" value="Beta-lactam/transpept-like"/>
</dbReference>
<dbReference type="PANTHER" id="PTHR46825:SF9">
    <property type="entry name" value="BETA-LACTAMASE-RELATED DOMAIN-CONTAINING PROTEIN"/>
    <property type="match status" value="1"/>
</dbReference>
<evidence type="ECO:0000259" key="3">
    <source>
        <dbReference type="Pfam" id="PF00144"/>
    </source>
</evidence>
<proteinExistence type="predicted"/>
<feature type="chain" id="PRO_5046239845" evidence="2">
    <location>
        <begin position="22"/>
        <end position="483"/>
    </location>
</feature>
<keyword evidence="5" id="KW-1185">Reference proteome</keyword>
<feature type="transmembrane region" description="Helical" evidence="1">
    <location>
        <begin position="377"/>
        <end position="396"/>
    </location>
</feature>
<dbReference type="PANTHER" id="PTHR46825">
    <property type="entry name" value="D-ALANYL-D-ALANINE-CARBOXYPEPTIDASE/ENDOPEPTIDASE AMPH"/>
    <property type="match status" value="1"/>
</dbReference>
<gene>
    <name evidence="4" type="ORF">ABQ292_14500</name>
</gene>
<protein>
    <submittedName>
        <fullName evidence="4">Serine hydrolase domain-containing protein</fullName>
        <ecNumber evidence="4">3.-.-.-</ecNumber>
    </submittedName>
</protein>
<dbReference type="GO" id="GO:0016787">
    <property type="term" value="F:hydrolase activity"/>
    <property type="evidence" value="ECO:0007669"/>
    <property type="project" value="UniProtKB-KW"/>
</dbReference>
<evidence type="ECO:0000256" key="2">
    <source>
        <dbReference type="SAM" id="SignalP"/>
    </source>
</evidence>
<dbReference type="RefSeq" id="WP_369207534.1">
    <property type="nucleotide sequence ID" value="NZ_JBFNXQ010000044.1"/>
</dbReference>
<organism evidence="4 5">
    <name type="scientific">Geodermatophilus maliterrae</name>
    <dbReference type="NCBI Taxonomy" id="3162531"/>
    <lineage>
        <taxon>Bacteria</taxon>
        <taxon>Bacillati</taxon>
        <taxon>Actinomycetota</taxon>
        <taxon>Actinomycetes</taxon>
        <taxon>Geodermatophilales</taxon>
        <taxon>Geodermatophilaceae</taxon>
        <taxon>Geodermatophilus</taxon>
    </lineage>
</organism>
<dbReference type="Gene3D" id="3.40.710.10">
    <property type="entry name" value="DD-peptidase/beta-lactamase superfamily"/>
    <property type="match status" value="1"/>
</dbReference>
<feature type="transmembrane region" description="Helical" evidence="1">
    <location>
        <begin position="454"/>
        <end position="475"/>
    </location>
</feature>
<accession>A0ABV3XIL9</accession>
<dbReference type="EMBL" id="JBFNXQ010000044">
    <property type="protein sequence ID" value="MEX5719571.1"/>
    <property type="molecule type" value="Genomic_DNA"/>
</dbReference>
<name>A0ABV3XIL9_9ACTN</name>
<dbReference type="InterPro" id="IPR050491">
    <property type="entry name" value="AmpC-like"/>
</dbReference>
<keyword evidence="1" id="KW-0472">Membrane</keyword>
<dbReference type="Pfam" id="PF00144">
    <property type="entry name" value="Beta-lactamase"/>
    <property type="match status" value="1"/>
</dbReference>
<comment type="caution">
    <text evidence="4">The sequence shown here is derived from an EMBL/GenBank/DDBJ whole genome shotgun (WGS) entry which is preliminary data.</text>
</comment>
<evidence type="ECO:0000256" key="1">
    <source>
        <dbReference type="SAM" id="Phobius"/>
    </source>
</evidence>
<keyword evidence="4" id="KW-0378">Hydrolase</keyword>
<evidence type="ECO:0000313" key="5">
    <source>
        <dbReference type="Proteomes" id="UP001560045"/>
    </source>
</evidence>
<dbReference type="Proteomes" id="UP001560045">
    <property type="component" value="Unassembled WGS sequence"/>
</dbReference>
<feature type="transmembrane region" description="Helical" evidence="1">
    <location>
        <begin position="417"/>
        <end position="434"/>
    </location>
</feature>